<dbReference type="InterPro" id="IPR002509">
    <property type="entry name" value="NODB_dom"/>
</dbReference>
<dbReference type="InterPro" id="IPR052740">
    <property type="entry name" value="CE4"/>
</dbReference>
<evidence type="ECO:0000313" key="4">
    <source>
        <dbReference type="RefSeq" id="XP_031555091.1"/>
    </source>
</evidence>
<organism evidence="3 4">
    <name type="scientific">Actinia tenebrosa</name>
    <name type="common">Australian red waratah sea anemone</name>
    <dbReference type="NCBI Taxonomy" id="6105"/>
    <lineage>
        <taxon>Eukaryota</taxon>
        <taxon>Metazoa</taxon>
        <taxon>Cnidaria</taxon>
        <taxon>Anthozoa</taxon>
        <taxon>Hexacorallia</taxon>
        <taxon>Actiniaria</taxon>
        <taxon>Actiniidae</taxon>
        <taxon>Actinia</taxon>
    </lineage>
</organism>
<dbReference type="InterPro" id="IPR011330">
    <property type="entry name" value="Glyco_hydro/deAcase_b/a-brl"/>
</dbReference>
<evidence type="ECO:0000259" key="2">
    <source>
        <dbReference type="Pfam" id="PF01522"/>
    </source>
</evidence>
<evidence type="ECO:0000256" key="1">
    <source>
        <dbReference type="SAM" id="SignalP"/>
    </source>
</evidence>
<dbReference type="PANTHER" id="PTHR45985:SF3">
    <property type="entry name" value="CHITIN DEACETYLASE-LIKE 4"/>
    <property type="match status" value="1"/>
</dbReference>
<accession>A0A6P8HGW9</accession>
<dbReference type="OrthoDB" id="504708at2759"/>
<dbReference type="KEGG" id="aten:116291996"/>
<sequence length="382" mass="43591">MGSLILTGFHLYLVFCIVNARFQFKEAKPCDSTKCLPPKCRCSNNFDPPGGLQRKDTPQIIIITFDDDINTENYKQYLEAFDGLKNPNGCPGVGTFFICHNYTNYFLAETMYSKGHELADHTVTHQEPTDYWIHGSYEMWKNEINGEREILHRFAGVGLDAVQGFRAPFLAVAENLYKTLYLNNFTYDLSWTTGKYYKPPMYPYTLDYKSIQDCNIGQCPVNSYPGLWVVPNIDIMNADGTVCNSMMDGCAPTANGSQWYDILVRNFDYHYDTNRAPFGMHAHSAWFSQATGHMDAMKKFLHYASSKDGVWILTVSQVIQWMKAPKNIQDAKKFAPWGCPTRPAPRCSQPNDCHYTEPQDFYMKTCTECPPHFPSPTDPDGN</sequence>
<dbReference type="PANTHER" id="PTHR45985">
    <property type="match status" value="1"/>
</dbReference>
<dbReference type="AlphaFoldDB" id="A0A6P8HGW9"/>
<dbReference type="GO" id="GO:0005975">
    <property type="term" value="P:carbohydrate metabolic process"/>
    <property type="evidence" value="ECO:0007669"/>
    <property type="project" value="InterPro"/>
</dbReference>
<dbReference type="InParanoid" id="A0A6P8HGW9"/>
<name>A0A6P8HGW9_ACTTE</name>
<gene>
    <name evidence="4" type="primary">LOC116291996</name>
</gene>
<protein>
    <submittedName>
        <fullName evidence="4">Uncharacterized protein LOC116291996</fullName>
    </submittedName>
</protein>
<feature type="domain" description="NodB homology" evidence="2">
    <location>
        <begin position="55"/>
        <end position="178"/>
    </location>
</feature>
<proteinExistence type="predicted"/>
<dbReference type="GO" id="GO:0016810">
    <property type="term" value="F:hydrolase activity, acting on carbon-nitrogen (but not peptide) bonds"/>
    <property type="evidence" value="ECO:0007669"/>
    <property type="project" value="InterPro"/>
</dbReference>
<keyword evidence="1" id="KW-0732">Signal</keyword>
<dbReference type="Proteomes" id="UP000515163">
    <property type="component" value="Unplaced"/>
</dbReference>
<feature type="chain" id="PRO_5028259294" evidence="1">
    <location>
        <begin position="21"/>
        <end position="382"/>
    </location>
</feature>
<keyword evidence="3" id="KW-1185">Reference proteome</keyword>
<dbReference type="SUPFAM" id="SSF88713">
    <property type="entry name" value="Glycoside hydrolase/deacetylase"/>
    <property type="match status" value="1"/>
</dbReference>
<dbReference type="RefSeq" id="XP_031555091.1">
    <property type="nucleotide sequence ID" value="XM_031699231.1"/>
</dbReference>
<feature type="signal peptide" evidence="1">
    <location>
        <begin position="1"/>
        <end position="20"/>
    </location>
</feature>
<evidence type="ECO:0000313" key="3">
    <source>
        <dbReference type="Proteomes" id="UP000515163"/>
    </source>
</evidence>
<dbReference type="Gene3D" id="3.20.20.370">
    <property type="entry name" value="Glycoside hydrolase/deacetylase"/>
    <property type="match status" value="1"/>
</dbReference>
<dbReference type="Pfam" id="PF01522">
    <property type="entry name" value="Polysacc_deac_1"/>
    <property type="match status" value="1"/>
</dbReference>
<reference evidence="4" key="1">
    <citation type="submission" date="2025-08" db="UniProtKB">
        <authorList>
            <consortium name="RefSeq"/>
        </authorList>
    </citation>
    <scope>IDENTIFICATION</scope>
</reference>
<dbReference type="GeneID" id="116291996"/>